<reference evidence="1" key="1">
    <citation type="submission" date="2022-03" db="EMBL/GenBank/DDBJ databases">
        <title>Gramella crocea sp. nov., isolated from activated sludge of a seafood processing plant.</title>
        <authorList>
            <person name="Zhang X."/>
        </authorList>
    </citation>
    <scope>NUCLEOTIDE SEQUENCE</scope>
    <source>
        <strain evidence="1">YJ019</strain>
    </source>
</reference>
<dbReference type="AlphaFoldDB" id="A0A9X1V4D4"/>
<dbReference type="InterPro" id="IPR037175">
    <property type="entry name" value="KFase_sf"/>
</dbReference>
<dbReference type="GO" id="GO:0019441">
    <property type="term" value="P:L-tryptophan catabolic process to kynurenine"/>
    <property type="evidence" value="ECO:0007669"/>
    <property type="project" value="InterPro"/>
</dbReference>
<dbReference type="InterPro" id="IPR007325">
    <property type="entry name" value="KFase/CYL"/>
</dbReference>
<dbReference type="Gene3D" id="3.50.30.50">
    <property type="entry name" value="Putative cyclase"/>
    <property type="match status" value="1"/>
</dbReference>
<comment type="caution">
    <text evidence="1">The sequence shown here is derived from an EMBL/GenBank/DDBJ whole genome shotgun (WGS) entry which is preliminary data.</text>
</comment>
<evidence type="ECO:0000313" key="1">
    <source>
        <dbReference type="EMBL" id="MCH4824252.1"/>
    </source>
</evidence>
<dbReference type="PANTHER" id="PTHR31118">
    <property type="entry name" value="CYCLASE-LIKE PROTEIN 2"/>
    <property type="match status" value="1"/>
</dbReference>
<accession>A0A9X1V4D4</accession>
<name>A0A9X1V4D4_9FLAO</name>
<keyword evidence="2" id="KW-1185">Reference proteome</keyword>
<dbReference type="PANTHER" id="PTHR31118:SF12">
    <property type="entry name" value="CYCLASE-LIKE PROTEIN 2"/>
    <property type="match status" value="1"/>
</dbReference>
<dbReference type="RefSeq" id="WP_240714420.1">
    <property type="nucleotide sequence ID" value="NZ_JAKVTV010000005.1"/>
</dbReference>
<dbReference type="EMBL" id="JAKVTV010000005">
    <property type="protein sequence ID" value="MCH4824252.1"/>
    <property type="molecule type" value="Genomic_DNA"/>
</dbReference>
<proteinExistence type="predicted"/>
<gene>
    <name evidence="1" type="ORF">ML462_13830</name>
</gene>
<protein>
    <submittedName>
        <fullName evidence="1">Cyclase family protein</fullName>
    </submittedName>
</protein>
<evidence type="ECO:0000313" key="2">
    <source>
        <dbReference type="Proteomes" id="UP001139226"/>
    </source>
</evidence>
<dbReference type="Proteomes" id="UP001139226">
    <property type="component" value="Unassembled WGS sequence"/>
</dbReference>
<dbReference type="Pfam" id="PF04199">
    <property type="entry name" value="Cyclase"/>
    <property type="match status" value="1"/>
</dbReference>
<sequence>MKKFKIIFFLLISSLIYGQDIKGEIIDLTHTFSEESVYWVTAKEFRLEEVANGKTDAGFYYSANNFSTAEHGGTHIDAPIHFAENKHTVDQIPLENLIGIGVKIDVSEKALKNPDYLISLEDLKNWETNNGSIPNNSIVLFETGFGKFYPNAKKYLGTENRGPGAIKELHFPGLSPEAAIWLIENRKIKAVGLDTASIDYGQSTNFATHVALMTQNVPAFENVANLEQLPATGFQVIALPMKIKGGSGAPLRIIAIY</sequence>
<dbReference type="SUPFAM" id="SSF102198">
    <property type="entry name" value="Putative cyclase"/>
    <property type="match status" value="1"/>
</dbReference>
<organism evidence="1 2">
    <name type="scientific">Christiangramia lutea</name>
    <dbReference type="NCBI Taxonomy" id="1607951"/>
    <lineage>
        <taxon>Bacteria</taxon>
        <taxon>Pseudomonadati</taxon>
        <taxon>Bacteroidota</taxon>
        <taxon>Flavobacteriia</taxon>
        <taxon>Flavobacteriales</taxon>
        <taxon>Flavobacteriaceae</taxon>
        <taxon>Christiangramia</taxon>
    </lineage>
</organism>
<dbReference type="GO" id="GO:0004061">
    <property type="term" value="F:arylformamidase activity"/>
    <property type="evidence" value="ECO:0007669"/>
    <property type="project" value="InterPro"/>
</dbReference>